<keyword evidence="1" id="KW-0472">Membrane</keyword>
<reference evidence="3 4" key="1">
    <citation type="submission" date="2021-06" db="EMBL/GenBank/DDBJ databases">
        <title>Bacillus sp. RD4P76, an endophyte from a halophyte.</title>
        <authorList>
            <person name="Sun J.-Q."/>
        </authorList>
    </citation>
    <scope>NUCLEOTIDE SEQUENCE [LARGE SCALE GENOMIC DNA]</scope>
    <source>
        <strain evidence="3 4">CGMCC 1.15917</strain>
    </source>
</reference>
<organism evidence="3 4">
    <name type="scientific">Evansella tamaricis</name>
    <dbReference type="NCBI Taxonomy" id="2069301"/>
    <lineage>
        <taxon>Bacteria</taxon>
        <taxon>Bacillati</taxon>
        <taxon>Bacillota</taxon>
        <taxon>Bacilli</taxon>
        <taxon>Bacillales</taxon>
        <taxon>Bacillaceae</taxon>
        <taxon>Evansella</taxon>
    </lineage>
</organism>
<feature type="domain" description="Sigma factor regulator C-terminal" evidence="2">
    <location>
        <begin position="166"/>
        <end position="331"/>
    </location>
</feature>
<dbReference type="RefSeq" id="WP_217068574.1">
    <property type="nucleotide sequence ID" value="NZ_JAHQCS010000169.1"/>
</dbReference>
<dbReference type="InterPro" id="IPR025672">
    <property type="entry name" value="Sigma_reg_C_dom"/>
</dbReference>
<feature type="transmembrane region" description="Helical" evidence="1">
    <location>
        <begin position="27"/>
        <end position="49"/>
    </location>
</feature>
<comment type="caution">
    <text evidence="3">The sequence shown here is derived from an EMBL/GenBank/DDBJ whole genome shotgun (WGS) entry which is preliminary data.</text>
</comment>
<protein>
    <submittedName>
        <fullName evidence="3">Anti-sigma factor</fullName>
    </submittedName>
</protein>
<dbReference type="Proteomes" id="UP000784880">
    <property type="component" value="Unassembled WGS sequence"/>
</dbReference>
<evidence type="ECO:0000313" key="3">
    <source>
        <dbReference type="EMBL" id="MBU9714201.1"/>
    </source>
</evidence>
<sequence>MEWNEEKAQQILKKHKNRFSLRLSFKIIRVGVSILFLLWIYLLILSIVYHTSTVSERNIFIQKLAIDWTDAEYTTDIGLWDGDADISPFFTQRIEIPIERRIGKTNYVVSNATLTKPVISAFSHFEIQRPYPYESNVERFRFFLPYHPETGKNLGGNQPHGVWETLEMIHEGYVGDFAFSTDDYHSPEELINLLEDYDLDILWMPLYMGEYDSFSEHGYSGGGNSMSLHQQWGLSGAREVSEDYMGGSLIRVLDGGSVEESKEAMLQNMDFLLKNHKKNAEQLLGTQYLQERYDYLHSNGFQVYGAVVTGPVKELLKLREQEGIHSFYLGEFKPWNWSQ</sequence>
<accession>A0ABS6JKK8</accession>
<gene>
    <name evidence="3" type="ORF">KS419_20905</name>
</gene>
<dbReference type="Pfam" id="PF13791">
    <property type="entry name" value="Sigma_reg_C"/>
    <property type="match status" value="1"/>
</dbReference>
<keyword evidence="1" id="KW-0812">Transmembrane</keyword>
<dbReference type="EMBL" id="JAHQCS010000169">
    <property type="protein sequence ID" value="MBU9714201.1"/>
    <property type="molecule type" value="Genomic_DNA"/>
</dbReference>
<proteinExistence type="predicted"/>
<evidence type="ECO:0000259" key="2">
    <source>
        <dbReference type="Pfam" id="PF13791"/>
    </source>
</evidence>
<evidence type="ECO:0000313" key="4">
    <source>
        <dbReference type="Proteomes" id="UP000784880"/>
    </source>
</evidence>
<keyword evidence="1" id="KW-1133">Transmembrane helix</keyword>
<evidence type="ECO:0000256" key="1">
    <source>
        <dbReference type="SAM" id="Phobius"/>
    </source>
</evidence>
<name>A0ABS6JKK8_9BACI</name>
<keyword evidence="4" id="KW-1185">Reference proteome</keyword>